<comment type="similarity">
    <text evidence="15">Belongs to the TrpC family.</text>
</comment>
<gene>
    <name evidence="19" type="primary">trpCF</name>
    <name evidence="15" type="synonym">trpC</name>
    <name evidence="16" type="synonym">trpF</name>
    <name evidence="19" type="ORF">G7078_10340</name>
</gene>
<evidence type="ECO:0000256" key="1">
    <source>
        <dbReference type="ARBA" id="ARBA00001164"/>
    </source>
</evidence>
<evidence type="ECO:0000256" key="2">
    <source>
        <dbReference type="ARBA" id="ARBA00001633"/>
    </source>
</evidence>
<keyword evidence="8 15" id="KW-0210">Decarboxylase</keyword>
<dbReference type="FunFam" id="3.20.20.70:FF:000024">
    <property type="entry name" value="Indole-3-glycerol phosphate synthase"/>
    <property type="match status" value="1"/>
</dbReference>
<dbReference type="Proteomes" id="UP000502502">
    <property type="component" value="Chromosome"/>
</dbReference>
<comment type="pathway">
    <text evidence="4 15">Amino-acid biosynthesis; L-tryptophan biosynthesis; L-tryptophan from chorismate: step 4/5.</text>
</comment>
<dbReference type="GO" id="GO:0004640">
    <property type="term" value="F:phosphoribosylanthranilate isomerase activity"/>
    <property type="evidence" value="ECO:0007669"/>
    <property type="project" value="UniProtKB-UniRule"/>
</dbReference>
<evidence type="ECO:0000256" key="14">
    <source>
        <dbReference type="ARBA" id="ARBA00025592"/>
    </source>
</evidence>
<dbReference type="InterPro" id="IPR011060">
    <property type="entry name" value="RibuloseP-bd_barrel"/>
</dbReference>
<comment type="similarity">
    <text evidence="5">In the N-terminal section; belongs to the TrpC family.</text>
</comment>
<dbReference type="InterPro" id="IPR001468">
    <property type="entry name" value="Indole-3-GlycerolPSynthase_CS"/>
</dbReference>
<dbReference type="HAMAP" id="MF_00135">
    <property type="entry name" value="PRAI"/>
    <property type="match status" value="1"/>
</dbReference>
<dbReference type="CDD" id="cd00405">
    <property type="entry name" value="PRAI"/>
    <property type="match status" value="1"/>
</dbReference>
<dbReference type="EMBL" id="CP049871">
    <property type="protein sequence ID" value="QIL03138.1"/>
    <property type="molecule type" value="Genomic_DNA"/>
</dbReference>
<keyword evidence="9 15" id="KW-0822">Tryptophan biosynthesis</keyword>
<dbReference type="InterPro" id="IPR013798">
    <property type="entry name" value="Indole-3-glycerol_P_synth_dom"/>
</dbReference>
<dbReference type="PANTHER" id="PTHR22854:SF2">
    <property type="entry name" value="INDOLE-3-GLYCEROL-PHOSPHATE SYNTHASE"/>
    <property type="match status" value="1"/>
</dbReference>
<evidence type="ECO:0000256" key="12">
    <source>
        <dbReference type="ARBA" id="ARBA00023239"/>
    </source>
</evidence>
<comment type="catalytic activity">
    <reaction evidence="1 16">
        <text>N-(5-phospho-beta-D-ribosyl)anthranilate = 1-(2-carboxyphenylamino)-1-deoxy-D-ribulose 5-phosphate</text>
        <dbReference type="Rhea" id="RHEA:21540"/>
        <dbReference type="ChEBI" id="CHEBI:18277"/>
        <dbReference type="ChEBI" id="CHEBI:58613"/>
        <dbReference type="EC" id="5.3.1.24"/>
    </reaction>
</comment>
<dbReference type="GO" id="GO:0004425">
    <property type="term" value="F:indole-3-glycerol-phosphate synthase activity"/>
    <property type="evidence" value="ECO:0007669"/>
    <property type="project" value="UniProtKB-UniRule"/>
</dbReference>
<evidence type="ECO:0000256" key="3">
    <source>
        <dbReference type="ARBA" id="ARBA00004664"/>
    </source>
</evidence>
<dbReference type="EC" id="5.3.1.24" evidence="16"/>
<feature type="domain" description="Indole-3-glycerol phosphate synthase" evidence="17">
    <location>
        <begin position="8"/>
        <end position="254"/>
    </location>
</feature>
<comment type="similarity">
    <text evidence="6">In the C-terminal section; belongs to the TrpF family.</text>
</comment>
<keyword evidence="10 15" id="KW-0057">Aromatic amino acid biosynthesis</keyword>
<dbReference type="Pfam" id="PF00697">
    <property type="entry name" value="PRAI"/>
    <property type="match status" value="1"/>
</dbReference>
<dbReference type="Pfam" id="PF00218">
    <property type="entry name" value="IGPS"/>
    <property type="match status" value="1"/>
</dbReference>
<dbReference type="InterPro" id="IPR013785">
    <property type="entry name" value="Aldolase_TIM"/>
</dbReference>
<dbReference type="SUPFAM" id="SSF51366">
    <property type="entry name" value="Ribulose-phoshate binding barrel"/>
    <property type="match status" value="2"/>
</dbReference>
<keyword evidence="12 15" id="KW-0456">Lyase</keyword>
<sequence>MAEPTGILAEIAATKRRELAARFDGVALDALRTRAQSTERSLTAALARPGARFILEIKKASPSAGAIRAGADPAAIARGYAGVADALSVLIDATYFGGALADLTAARGGFGGPILAKDFFLDPRQVVEARIAGADAVLVMLSLVDDPTARNLIAEARALGMDALVEVHDEQEMQRALALDAPLIGINNRDFKDLSIDLSTTERLAPLARGRTLVSESGISSRSDIDRLASRVDAFLIGSSLMQAPDPAQAARALLFGRVKLCGLTRREDISAGAAAAFAGFVLVPGTPRHIGVEQAAPLAGMARQAGIRPVGVFRNASHGIVGDVATLLNLHAVQLHGGEDGDYVRGLRRQLPRECEIWTALSVGRDPLRSRGGDRLLFDNGDGGTGRSFDWTAIKGHPELPSSIVAGGIGAENARSAAMLGGYAMDCGSAVEAAPGKKSAEKIGVLFDALRPRSRMVDEQCA</sequence>
<organism evidence="19 20">
    <name type="scientific">Sphingomonas sinipercae</name>
    <dbReference type="NCBI Taxonomy" id="2714944"/>
    <lineage>
        <taxon>Bacteria</taxon>
        <taxon>Pseudomonadati</taxon>
        <taxon>Pseudomonadota</taxon>
        <taxon>Alphaproteobacteria</taxon>
        <taxon>Sphingomonadales</taxon>
        <taxon>Sphingomonadaceae</taxon>
        <taxon>Sphingomonas</taxon>
    </lineage>
</organism>
<dbReference type="GO" id="GO:0000162">
    <property type="term" value="P:L-tryptophan biosynthetic process"/>
    <property type="evidence" value="ECO:0007669"/>
    <property type="project" value="UniProtKB-UniRule"/>
</dbReference>
<keyword evidence="11 16" id="KW-0413">Isomerase</keyword>
<dbReference type="NCBIfam" id="NF006945">
    <property type="entry name" value="PRK09427.1"/>
    <property type="match status" value="1"/>
</dbReference>
<evidence type="ECO:0000313" key="19">
    <source>
        <dbReference type="EMBL" id="QIL03138.1"/>
    </source>
</evidence>
<evidence type="ECO:0000256" key="4">
    <source>
        <dbReference type="ARBA" id="ARBA00004696"/>
    </source>
</evidence>
<evidence type="ECO:0000313" key="20">
    <source>
        <dbReference type="Proteomes" id="UP000502502"/>
    </source>
</evidence>
<accession>A0A6G7ZQD0</accession>
<feature type="domain" description="N-(5'phosphoribosyl) anthranilate isomerase (PRAI)" evidence="18">
    <location>
        <begin position="260"/>
        <end position="448"/>
    </location>
</feature>
<protein>
    <recommendedName>
        <fullName evidence="15 16">Multifunctional fusion protein</fullName>
    </recommendedName>
    <domain>
        <recommendedName>
            <fullName evidence="15">Indole-3-glycerol phosphate synthase</fullName>
            <shortName evidence="15">IGPS</shortName>
            <ecNumber evidence="15">4.1.1.48</ecNumber>
        </recommendedName>
    </domain>
    <domain>
        <recommendedName>
            <fullName evidence="16">N-(5'-phosphoribosyl)anthranilate isomerase</fullName>
            <shortName evidence="16">PRAI</shortName>
            <ecNumber evidence="16">5.3.1.24</ecNumber>
        </recommendedName>
    </domain>
</protein>
<dbReference type="InterPro" id="IPR001240">
    <property type="entry name" value="PRAI_dom"/>
</dbReference>
<dbReference type="EC" id="4.1.1.48" evidence="15"/>
<comment type="function">
    <text evidence="14">Bifunctional enzyme that catalyzes two sequential steps of tryptophan biosynthetic pathway. The first reaction is catalyzed by the isomerase, coded by the TrpF domain; the second reaction is catalyzed by the synthase, coded by the TrpC domain.</text>
</comment>
<evidence type="ECO:0000256" key="5">
    <source>
        <dbReference type="ARBA" id="ARBA00007902"/>
    </source>
</evidence>
<keyword evidence="20" id="KW-1185">Reference proteome</keyword>
<evidence type="ECO:0000256" key="15">
    <source>
        <dbReference type="HAMAP-Rule" id="MF_00134"/>
    </source>
</evidence>
<evidence type="ECO:0000256" key="7">
    <source>
        <dbReference type="ARBA" id="ARBA00022605"/>
    </source>
</evidence>
<evidence type="ECO:0000256" key="13">
    <source>
        <dbReference type="ARBA" id="ARBA00023268"/>
    </source>
</evidence>
<comment type="similarity">
    <text evidence="16">Belongs to the TrpF family.</text>
</comment>
<dbReference type="RefSeq" id="WP_166095771.1">
    <property type="nucleotide sequence ID" value="NZ_CP049871.1"/>
</dbReference>
<dbReference type="Gene3D" id="3.20.20.70">
    <property type="entry name" value="Aldolase class I"/>
    <property type="match status" value="2"/>
</dbReference>
<dbReference type="PANTHER" id="PTHR22854">
    <property type="entry name" value="TRYPTOPHAN BIOSYNTHESIS PROTEIN"/>
    <property type="match status" value="1"/>
</dbReference>
<name>A0A6G7ZQD0_9SPHN</name>
<evidence type="ECO:0000256" key="10">
    <source>
        <dbReference type="ARBA" id="ARBA00023141"/>
    </source>
</evidence>
<dbReference type="InterPro" id="IPR045186">
    <property type="entry name" value="Indole-3-glycerol_P_synth"/>
</dbReference>
<evidence type="ECO:0000256" key="6">
    <source>
        <dbReference type="ARBA" id="ARBA00009847"/>
    </source>
</evidence>
<evidence type="ECO:0000256" key="16">
    <source>
        <dbReference type="HAMAP-Rule" id="MF_00135"/>
    </source>
</evidence>
<evidence type="ECO:0000259" key="17">
    <source>
        <dbReference type="Pfam" id="PF00218"/>
    </source>
</evidence>
<evidence type="ECO:0000256" key="8">
    <source>
        <dbReference type="ARBA" id="ARBA00022793"/>
    </source>
</evidence>
<dbReference type="UniPathway" id="UPA00035">
    <property type="reaction ID" value="UER00042"/>
</dbReference>
<evidence type="ECO:0000256" key="9">
    <source>
        <dbReference type="ARBA" id="ARBA00022822"/>
    </source>
</evidence>
<keyword evidence="7 15" id="KW-0028">Amino-acid biosynthesis</keyword>
<dbReference type="HAMAP" id="MF_00134_B">
    <property type="entry name" value="IGPS_B"/>
    <property type="match status" value="1"/>
</dbReference>
<dbReference type="KEGG" id="ssin:G7078_10340"/>
<evidence type="ECO:0000259" key="18">
    <source>
        <dbReference type="Pfam" id="PF00697"/>
    </source>
</evidence>
<evidence type="ECO:0000256" key="11">
    <source>
        <dbReference type="ARBA" id="ARBA00023235"/>
    </source>
</evidence>
<dbReference type="PROSITE" id="PS00614">
    <property type="entry name" value="IGPS"/>
    <property type="match status" value="1"/>
</dbReference>
<proteinExistence type="inferred from homology"/>
<reference evidence="19 20" key="1">
    <citation type="submission" date="2020-03" db="EMBL/GenBank/DDBJ databases">
        <title>Sphingomonas sp. nov., isolated from fish.</title>
        <authorList>
            <person name="Hyun D.-W."/>
            <person name="Bae J.-W."/>
        </authorList>
    </citation>
    <scope>NUCLEOTIDE SEQUENCE [LARGE SCALE GENOMIC DNA]</scope>
    <source>
        <strain evidence="19 20">HDW15C</strain>
    </source>
</reference>
<comment type="pathway">
    <text evidence="3 16">Amino-acid biosynthesis; L-tryptophan biosynthesis; L-tryptophan from chorismate: step 3/5.</text>
</comment>
<dbReference type="AlphaFoldDB" id="A0A6G7ZQD0"/>
<comment type="catalytic activity">
    <reaction evidence="2 15">
        <text>1-(2-carboxyphenylamino)-1-deoxy-D-ribulose 5-phosphate + H(+) = (1S,2R)-1-C-(indol-3-yl)glycerol 3-phosphate + CO2 + H2O</text>
        <dbReference type="Rhea" id="RHEA:23476"/>
        <dbReference type="ChEBI" id="CHEBI:15377"/>
        <dbReference type="ChEBI" id="CHEBI:15378"/>
        <dbReference type="ChEBI" id="CHEBI:16526"/>
        <dbReference type="ChEBI" id="CHEBI:58613"/>
        <dbReference type="ChEBI" id="CHEBI:58866"/>
        <dbReference type="EC" id="4.1.1.48"/>
    </reaction>
</comment>
<dbReference type="CDD" id="cd00331">
    <property type="entry name" value="IGPS"/>
    <property type="match status" value="1"/>
</dbReference>
<keyword evidence="13" id="KW-0511">Multifunctional enzyme</keyword>